<evidence type="ECO:0000313" key="3">
    <source>
        <dbReference type="Proteomes" id="UP000478052"/>
    </source>
</evidence>
<reference evidence="2 3" key="1">
    <citation type="submission" date="2019-08" db="EMBL/GenBank/DDBJ databases">
        <title>Whole genome of Aphis craccivora.</title>
        <authorList>
            <person name="Voronova N.V."/>
            <person name="Shulinski R.S."/>
            <person name="Bandarenka Y.V."/>
            <person name="Zhorov D.G."/>
            <person name="Warner D."/>
        </authorList>
    </citation>
    <scope>NUCLEOTIDE SEQUENCE [LARGE SCALE GENOMIC DNA]</scope>
    <source>
        <strain evidence="2">180601</strain>
        <tissue evidence="2">Whole Body</tissue>
    </source>
</reference>
<feature type="chain" id="PRO_5026126964" evidence="1">
    <location>
        <begin position="21"/>
        <end position="55"/>
    </location>
</feature>
<evidence type="ECO:0000313" key="2">
    <source>
        <dbReference type="EMBL" id="KAF0761771.1"/>
    </source>
</evidence>
<dbReference type="AlphaFoldDB" id="A0A6G0YUT6"/>
<accession>A0A6G0YUT6</accession>
<sequence>MMCFFLCLCVMYSITYRNNASFSNFGGGFRWQSAYPWYILSAYPKVKNNNFPTVF</sequence>
<dbReference type="Proteomes" id="UP000478052">
    <property type="component" value="Unassembled WGS sequence"/>
</dbReference>
<name>A0A6G0YUT6_APHCR</name>
<gene>
    <name evidence="2" type="ORF">FWK35_00010585</name>
</gene>
<keyword evidence="1" id="KW-0732">Signal</keyword>
<comment type="caution">
    <text evidence="2">The sequence shown here is derived from an EMBL/GenBank/DDBJ whole genome shotgun (WGS) entry which is preliminary data.</text>
</comment>
<protein>
    <submittedName>
        <fullName evidence="2">Uncharacterized protein</fullName>
    </submittedName>
</protein>
<feature type="signal peptide" evidence="1">
    <location>
        <begin position="1"/>
        <end position="20"/>
    </location>
</feature>
<organism evidence="2 3">
    <name type="scientific">Aphis craccivora</name>
    <name type="common">Cowpea aphid</name>
    <dbReference type="NCBI Taxonomy" id="307492"/>
    <lineage>
        <taxon>Eukaryota</taxon>
        <taxon>Metazoa</taxon>
        <taxon>Ecdysozoa</taxon>
        <taxon>Arthropoda</taxon>
        <taxon>Hexapoda</taxon>
        <taxon>Insecta</taxon>
        <taxon>Pterygota</taxon>
        <taxon>Neoptera</taxon>
        <taxon>Paraneoptera</taxon>
        <taxon>Hemiptera</taxon>
        <taxon>Sternorrhyncha</taxon>
        <taxon>Aphidomorpha</taxon>
        <taxon>Aphidoidea</taxon>
        <taxon>Aphididae</taxon>
        <taxon>Aphidini</taxon>
        <taxon>Aphis</taxon>
        <taxon>Aphis</taxon>
    </lineage>
</organism>
<dbReference type="EMBL" id="VUJU01002305">
    <property type="protein sequence ID" value="KAF0761771.1"/>
    <property type="molecule type" value="Genomic_DNA"/>
</dbReference>
<proteinExistence type="predicted"/>
<evidence type="ECO:0000256" key="1">
    <source>
        <dbReference type="SAM" id="SignalP"/>
    </source>
</evidence>
<keyword evidence="3" id="KW-1185">Reference proteome</keyword>